<proteinExistence type="predicted"/>
<organism evidence="2">
    <name type="scientific">marine sediment metagenome</name>
    <dbReference type="NCBI Taxonomy" id="412755"/>
    <lineage>
        <taxon>unclassified sequences</taxon>
        <taxon>metagenomes</taxon>
        <taxon>ecological metagenomes</taxon>
    </lineage>
</organism>
<comment type="caution">
    <text evidence="2">The sequence shown here is derived from an EMBL/GenBank/DDBJ whole genome shotgun (WGS) entry which is preliminary data.</text>
</comment>
<evidence type="ECO:0000313" key="2">
    <source>
        <dbReference type="EMBL" id="KKN62644.1"/>
    </source>
</evidence>
<evidence type="ECO:0008006" key="3">
    <source>
        <dbReference type="Google" id="ProtNLM"/>
    </source>
</evidence>
<evidence type="ECO:0000256" key="1">
    <source>
        <dbReference type="SAM" id="Phobius"/>
    </source>
</evidence>
<keyword evidence="1" id="KW-0472">Membrane</keyword>
<dbReference type="Gene3D" id="2.40.10.120">
    <property type="match status" value="1"/>
</dbReference>
<protein>
    <recommendedName>
        <fullName evidence="3">Serine protease</fullName>
    </recommendedName>
</protein>
<reference evidence="2" key="1">
    <citation type="journal article" date="2015" name="Nature">
        <title>Complex archaea that bridge the gap between prokaryotes and eukaryotes.</title>
        <authorList>
            <person name="Spang A."/>
            <person name="Saw J.H."/>
            <person name="Jorgensen S.L."/>
            <person name="Zaremba-Niedzwiedzka K."/>
            <person name="Martijn J."/>
            <person name="Lind A.E."/>
            <person name="van Eijk R."/>
            <person name="Schleper C."/>
            <person name="Guy L."/>
            <person name="Ettema T.J."/>
        </authorList>
    </citation>
    <scope>NUCLEOTIDE SEQUENCE</scope>
</reference>
<keyword evidence="1" id="KW-1133">Transmembrane helix</keyword>
<keyword evidence="1" id="KW-0812">Transmembrane</keyword>
<gene>
    <name evidence="2" type="ORF">LCGC14_0509870</name>
</gene>
<dbReference type="SUPFAM" id="SSF50494">
    <property type="entry name" value="Trypsin-like serine proteases"/>
    <property type="match status" value="1"/>
</dbReference>
<dbReference type="AlphaFoldDB" id="A0A0F9S6A9"/>
<name>A0A0F9S6A9_9ZZZZ</name>
<dbReference type="EMBL" id="LAZR01000617">
    <property type="protein sequence ID" value="KKN62644.1"/>
    <property type="molecule type" value="Genomic_DNA"/>
</dbReference>
<dbReference type="InterPro" id="IPR009003">
    <property type="entry name" value="Peptidase_S1_PA"/>
</dbReference>
<sequence length="242" mass="27098">MKKSILKVFFILITGALGGMIFQAFILPYLATKEYFKQFEFVKILTEREVNLYPKETVIVRENKALQEAVERVERSVIGVRAQSKQGVILEGSGLILTTEGHVVVLGDLLPKGYDFSFFWEGEELPFEVLGVDKTGSLVKIKVEKTNLPTLPFADTERIKIGQRVFLVGIVFENGKAKKIVNEGIIKTFDEDFIRTNIFEKSSLAGSPLFDIEGNVLGLNTIDKEGKVIAISAKRIQEFTGF</sequence>
<accession>A0A0F9S6A9</accession>
<dbReference type="Pfam" id="PF13365">
    <property type="entry name" value="Trypsin_2"/>
    <property type="match status" value="1"/>
</dbReference>
<feature type="transmembrane region" description="Helical" evidence="1">
    <location>
        <begin position="9"/>
        <end position="31"/>
    </location>
</feature>